<dbReference type="PROSITE" id="PS00944">
    <property type="entry name" value="CKS_1"/>
    <property type="match status" value="1"/>
</dbReference>
<evidence type="ECO:0000259" key="9">
    <source>
        <dbReference type="SMART" id="SM01332"/>
    </source>
</evidence>
<evidence type="ECO:0000256" key="2">
    <source>
        <dbReference type="ARBA" id="ARBA00022618"/>
    </source>
</evidence>
<evidence type="ECO:0000256" key="4">
    <source>
        <dbReference type="ARBA" id="ARBA00023306"/>
    </source>
</evidence>
<comment type="similarity">
    <text evidence="6">Belongs to the cyclin family.</text>
</comment>
<evidence type="ECO:0000256" key="6">
    <source>
        <dbReference type="RuleBase" id="RU000383"/>
    </source>
</evidence>
<dbReference type="PRINTS" id="PR00296">
    <property type="entry name" value="CYCLINKINASE"/>
</dbReference>
<dbReference type="GO" id="GO:0000278">
    <property type="term" value="P:mitotic cell cycle"/>
    <property type="evidence" value="ECO:0007669"/>
    <property type="project" value="UniProtKB-ARBA"/>
</dbReference>
<dbReference type="EMBL" id="JAPWDV010000002">
    <property type="protein sequence ID" value="KAJ6218715.1"/>
    <property type="molecule type" value="Genomic_DNA"/>
</dbReference>
<comment type="function">
    <text evidence="7">Binds to the catalytic subunit of the cyclin dependent kinases and is essential for their biological function.</text>
</comment>
<dbReference type="InterPro" id="IPR036915">
    <property type="entry name" value="Cyclin-like_sf"/>
</dbReference>
<dbReference type="Pfam" id="PF00134">
    <property type="entry name" value="Cyclin_N"/>
    <property type="match status" value="1"/>
</dbReference>
<dbReference type="AlphaFoldDB" id="A0A9Q0M3W7"/>
<dbReference type="SMART" id="SM01084">
    <property type="entry name" value="CKS"/>
    <property type="match status" value="1"/>
</dbReference>
<keyword evidence="4 7" id="KW-0131">Cell cycle</keyword>
<feature type="domain" description="Cyclin C-terminal" evidence="9">
    <location>
        <begin position="248"/>
        <end position="375"/>
    </location>
</feature>
<proteinExistence type="inferred from homology"/>
<evidence type="ECO:0000256" key="5">
    <source>
        <dbReference type="ARBA" id="ARBA00068939"/>
    </source>
</evidence>
<protein>
    <recommendedName>
        <fullName evidence="5 7">Cyclin-dependent kinases regulatory subunit</fullName>
    </recommendedName>
</protein>
<dbReference type="InterPro" id="IPR036858">
    <property type="entry name" value="Cyclin-dep_kinase_reg-sub_sf"/>
</dbReference>
<dbReference type="InterPro" id="IPR013763">
    <property type="entry name" value="Cyclin-like_dom"/>
</dbReference>
<gene>
    <name evidence="10" type="ORF">RDWZM_004527</name>
</gene>
<dbReference type="InterPro" id="IPR048258">
    <property type="entry name" value="Cyclins_cyclin-box"/>
</dbReference>
<dbReference type="Proteomes" id="UP001142055">
    <property type="component" value="Chromosome 2"/>
</dbReference>
<feature type="domain" description="Cyclin-like" evidence="8">
    <location>
        <begin position="155"/>
        <end position="239"/>
    </location>
</feature>
<dbReference type="InterPro" id="IPR006671">
    <property type="entry name" value="Cyclin_N"/>
</dbReference>
<evidence type="ECO:0000313" key="10">
    <source>
        <dbReference type="EMBL" id="KAJ6218715.1"/>
    </source>
</evidence>
<dbReference type="SUPFAM" id="SSF55637">
    <property type="entry name" value="Cell cycle regulatory proteins"/>
    <property type="match status" value="1"/>
</dbReference>
<comment type="caution">
    <text evidence="10">The sequence shown here is derived from an EMBL/GenBank/DDBJ whole genome shotgun (WGS) entry which is preliminary data.</text>
</comment>
<dbReference type="SUPFAM" id="SSF47954">
    <property type="entry name" value="Cyclin-like"/>
    <property type="match status" value="2"/>
</dbReference>
<dbReference type="FunFam" id="3.30.170.10:FF:000001">
    <property type="entry name" value="Cyclin-dependent kinases regulatory subunit"/>
    <property type="match status" value="1"/>
</dbReference>
<dbReference type="SMART" id="SM01332">
    <property type="entry name" value="Cyclin_C"/>
    <property type="match status" value="1"/>
</dbReference>
<dbReference type="PANTHER" id="PTHR10177">
    <property type="entry name" value="CYCLINS"/>
    <property type="match status" value="1"/>
</dbReference>
<dbReference type="InterPro" id="IPR000789">
    <property type="entry name" value="Cyclin-dep_kinase_reg-sub"/>
</dbReference>
<reference evidence="10" key="1">
    <citation type="submission" date="2022-12" db="EMBL/GenBank/DDBJ databases">
        <title>Genome assemblies of Blomia tropicalis.</title>
        <authorList>
            <person name="Cui Y."/>
        </authorList>
    </citation>
    <scope>NUCLEOTIDE SEQUENCE</scope>
    <source>
        <tissue evidence="10">Adult mites</tissue>
    </source>
</reference>
<dbReference type="SMART" id="SM00385">
    <property type="entry name" value="CYCLIN"/>
    <property type="match status" value="2"/>
</dbReference>
<evidence type="ECO:0000259" key="8">
    <source>
        <dbReference type="SMART" id="SM00385"/>
    </source>
</evidence>
<evidence type="ECO:0000256" key="3">
    <source>
        <dbReference type="ARBA" id="ARBA00023127"/>
    </source>
</evidence>
<keyword evidence="3 6" id="KW-0195">Cyclin</keyword>
<comment type="similarity">
    <text evidence="1 7">Belongs to the CKS family.</text>
</comment>
<dbReference type="FunFam" id="1.10.472.10:FF:000001">
    <property type="entry name" value="G2/mitotic-specific cyclin"/>
    <property type="match status" value="1"/>
</dbReference>
<evidence type="ECO:0000256" key="7">
    <source>
        <dbReference type="RuleBase" id="RU311113"/>
    </source>
</evidence>
<dbReference type="GO" id="GO:0051301">
    <property type="term" value="P:cell division"/>
    <property type="evidence" value="ECO:0007669"/>
    <property type="project" value="UniProtKB-UniRule"/>
</dbReference>
<dbReference type="InterPro" id="IPR004367">
    <property type="entry name" value="Cyclin_C-dom"/>
</dbReference>
<accession>A0A9Q0M3W7</accession>
<dbReference type="CDD" id="cd20507">
    <property type="entry name" value="CYCLIN_CCNB1-like_rpt1"/>
    <property type="match status" value="1"/>
</dbReference>
<feature type="domain" description="Cyclin-like" evidence="8">
    <location>
        <begin position="252"/>
        <end position="344"/>
    </location>
</feature>
<dbReference type="Gene3D" id="3.30.170.10">
    <property type="entry name" value="Cyclin-dependent kinase, regulatory subunit"/>
    <property type="match status" value="1"/>
</dbReference>
<dbReference type="PROSITE" id="PS00945">
    <property type="entry name" value="CKS_2"/>
    <property type="match status" value="1"/>
</dbReference>
<dbReference type="PROSITE" id="PS00292">
    <property type="entry name" value="CYCLINS"/>
    <property type="match status" value="1"/>
</dbReference>
<dbReference type="Pfam" id="PF02984">
    <property type="entry name" value="Cyclin_C"/>
    <property type="match status" value="1"/>
</dbReference>
<evidence type="ECO:0000313" key="11">
    <source>
        <dbReference type="Proteomes" id="UP001142055"/>
    </source>
</evidence>
<sequence>MFAFPSRQALRNVPSQSNINKEANQNIKNLKTLNIHDENKQLISSVRCSKIPVLSTRSRLQSNQQKENICIKNDLKTIEALFQTKSQRALAAKQATLKPKPIENIDNDSNCFLLSQYAPEIYKYLREVEEKQNLNVGFLSNKNCVTANMRAILINWLIQVHHSFELTSETLYISISILDRYMARESIQKSRLQLVGITTLFIAAKYEEIYYPAINEFVNVCDSLYNKRDIIRMELQILDVLKFELGRPIPLHFLRRGSKAAKADGRTHMMAKYICELSLCEYESAHWNPSLLAATALYLALRLTAIETGTFTSDSPDIIWTPTIEHYTGYSRSTVFKHAGILAKVIVGSEASKFQNCKRKYSSSTYMQISKSQALSSKWVKRLASVQTFRGSSSFTSFIFNKKIKSIMSAKDFYYSDKYFDDEFEYRHVVLPKEFVKLVPKTHLMSEQEWRAMGVQQSPGWIHYMIHKPEPHILLFRRPINGAKPSQVEQFEAEQTEIVN</sequence>
<evidence type="ECO:0000256" key="1">
    <source>
        <dbReference type="ARBA" id="ARBA00007782"/>
    </source>
</evidence>
<keyword evidence="11" id="KW-1185">Reference proteome</keyword>
<name>A0A9Q0M3W7_BLOTA</name>
<organism evidence="10 11">
    <name type="scientific">Blomia tropicalis</name>
    <name type="common">Mite</name>
    <dbReference type="NCBI Taxonomy" id="40697"/>
    <lineage>
        <taxon>Eukaryota</taxon>
        <taxon>Metazoa</taxon>
        <taxon>Ecdysozoa</taxon>
        <taxon>Arthropoda</taxon>
        <taxon>Chelicerata</taxon>
        <taxon>Arachnida</taxon>
        <taxon>Acari</taxon>
        <taxon>Acariformes</taxon>
        <taxon>Sarcoptiformes</taxon>
        <taxon>Astigmata</taxon>
        <taxon>Glycyphagoidea</taxon>
        <taxon>Echimyopodidae</taxon>
        <taxon>Blomia</taxon>
    </lineage>
</organism>
<dbReference type="OMA" id="HTYVQIA"/>
<dbReference type="Pfam" id="PF01111">
    <property type="entry name" value="CKS"/>
    <property type="match status" value="1"/>
</dbReference>
<dbReference type="InterPro" id="IPR039361">
    <property type="entry name" value="Cyclin"/>
</dbReference>
<keyword evidence="2 7" id="KW-0132">Cell division</keyword>
<dbReference type="GO" id="GO:0016538">
    <property type="term" value="F:cyclin-dependent protein serine/threonine kinase regulator activity"/>
    <property type="evidence" value="ECO:0007669"/>
    <property type="project" value="InterPro"/>
</dbReference>
<dbReference type="Gene3D" id="1.10.472.10">
    <property type="entry name" value="Cyclin-like"/>
    <property type="match status" value="2"/>
</dbReference>